<organism evidence="2">
    <name type="scientific">Homalodisca liturata</name>
    <dbReference type="NCBI Taxonomy" id="320908"/>
    <lineage>
        <taxon>Eukaryota</taxon>
        <taxon>Metazoa</taxon>
        <taxon>Ecdysozoa</taxon>
        <taxon>Arthropoda</taxon>
        <taxon>Hexapoda</taxon>
        <taxon>Insecta</taxon>
        <taxon>Pterygota</taxon>
        <taxon>Neoptera</taxon>
        <taxon>Paraneoptera</taxon>
        <taxon>Hemiptera</taxon>
        <taxon>Auchenorrhyncha</taxon>
        <taxon>Membracoidea</taxon>
        <taxon>Cicadellidae</taxon>
        <taxon>Cicadellinae</taxon>
        <taxon>Proconiini</taxon>
        <taxon>Homalodisca</taxon>
    </lineage>
</organism>
<gene>
    <name evidence="2" type="ORF">g.10125</name>
</gene>
<evidence type="ECO:0000313" key="2">
    <source>
        <dbReference type="EMBL" id="JAT06105.1"/>
    </source>
</evidence>
<feature type="non-terminal residue" evidence="2">
    <location>
        <position position="1"/>
    </location>
</feature>
<accession>A0A1B6K3W9</accession>
<feature type="region of interest" description="Disordered" evidence="1">
    <location>
        <begin position="78"/>
        <end position="97"/>
    </location>
</feature>
<reference evidence="2" key="1">
    <citation type="submission" date="2015-11" db="EMBL/GenBank/DDBJ databases">
        <title>De novo transcriptome assembly of four potential Pierce s Disease insect vectors from Arizona vineyards.</title>
        <authorList>
            <person name="Tassone E.E."/>
        </authorList>
    </citation>
    <scope>NUCLEOTIDE SEQUENCE</scope>
</reference>
<sequence length="187" mass="21478">LLKNSHNAMEEKFKSLEAIIKNLTLMKNAEECTYRSKTPSHKHKRYHNNARKPVVNKKEENKFSVSLQVQKMKAATSHAENLTEGQTPKTITTPPPINIKEPYVSTCPSRTGKEPPITARIRPVDEDLEDLFRKHIDFYTKINHSFNKPTSLHSNTDKDFMSTGHNVNYLSTSTYFLETSHPQNKPD</sequence>
<evidence type="ECO:0000256" key="1">
    <source>
        <dbReference type="SAM" id="MobiDB-lite"/>
    </source>
</evidence>
<proteinExistence type="predicted"/>
<dbReference type="EMBL" id="GECU01001602">
    <property type="protein sequence ID" value="JAT06105.1"/>
    <property type="molecule type" value="Transcribed_RNA"/>
</dbReference>
<dbReference type="AlphaFoldDB" id="A0A1B6K3W9"/>
<protein>
    <submittedName>
        <fullName evidence="2">Uncharacterized protein</fullName>
    </submittedName>
</protein>
<name>A0A1B6K3W9_9HEMI</name>